<accession>A0A8D9E6M7</accession>
<dbReference type="Gene3D" id="3.90.550.10">
    <property type="entry name" value="Spore Coat Polysaccharide Biosynthesis Protein SpsA, Chain A"/>
    <property type="match status" value="1"/>
</dbReference>
<dbReference type="AlphaFoldDB" id="A0A8D9E6M7"/>
<protein>
    <submittedName>
        <fullName evidence="3">Polypeptide N-acetylgalactosaminyltransferase 9</fullName>
    </submittedName>
</protein>
<dbReference type="PANTHER" id="PTHR11675:SF131">
    <property type="entry name" value="POLYPEPTIDE N-ACETYLGALACTOSAMINYLTRANSFERASE 9-RELATED"/>
    <property type="match status" value="1"/>
</dbReference>
<dbReference type="EMBL" id="HBUF01438484">
    <property type="protein sequence ID" value="CAG6742693.1"/>
    <property type="molecule type" value="Transcribed_RNA"/>
</dbReference>
<feature type="signal peptide" evidence="2">
    <location>
        <begin position="1"/>
        <end position="17"/>
    </location>
</feature>
<keyword evidence="3" id="KW-0808">Transferase</keyword>
<feature type="chain" id="PRO_5034831342" evidence="2">
    <location>
        <begin position="18"/>
        <end position="123"/>
    </location>
</feature>
<evidence type="ECO:0000313" key="3">
    <source>
        <dbReference type="EMBL" id="CAG6742693.1"/>
    </source>
</evidence>
<dbReference type="PANTHER" id="PTHR11675">
    <property type="entry name" value="N-ACETYLGALACTOSAMINYLTRANSFERASE"/>
    <property type="match status" value="1"/>
</dbReference>
<proteinExistence type="predicted"/>
<dbReference type="GO" id="GO:0005794">
    <property type="term" value="C:Golgi apparatus"/>
    <property type="evidence" value="ECO:0007669"/>
    <property type="project" value="TreeGrafter"/>
</dbReference>
<dbReference type="GO" id="GO:0004653">
    <property type="term" value="F:polypeptide N-acetylgalactosaminyltransferase activity"/>
    <property type="evidence" value="ECO:0007669"/>
    <property type="project" value="TreeGrafter"/>
</dbReference>
<dbReference type="InterPro" id="IPR029044">
    <property type="entry name" value="Nucleotide-diphossugar_trans"/>
</dbReference>
<sequence>MCSSITFSLVLLTLGWLEPLMDRIARNKQNVVCPVIRSINDKTLEINLSKNKIHVGGFTWNLQVILICTRSSWYITTRSCFSPAGHLDFPFISIIHFDSHYIIHILEHLNTVQHKISDRLRDW</sequence>
<keyword evidence="2" id="KW-0732">Signal</keyword>
<organism evidence="3">
    <name type="scientific">Cacopsylla melanoneura</name>
    <dbReference type="NCBI Taxonomy" id="428564"/>
    <lineage>
        <taxon>Eukaryota</taxon>
        <taxon>Metazoa</taxon>
        <taxon>Ecdysozoa</taxon>
        <taxon>Arthropoda</taxon>
        <taxon>Hexapoda</taxon>
        <taxon>Insecta</taxon>
        <taxon>Pterygota</taxon>
        <taxon>Neoptera</taxon>
        <taxon>Paraneoptera</taxon>
        <taxon>Hemiptera</taxon>
        <taxon>Sternorrhyncha</taxon>
        <taxon>Psylloidea</taxon>
        <taxon>Psyllidae</taxon>
        <taxon>Psyllinae</taxon>
        <taxon>Cacopsylla</taxon>
    </lineage>
</organism>
<dbReference type="GO" id="GO:0006493">
    <property type="term" value="P:protein O-linked glycosylation"/>
    <property type="evidence" value="ECO:0007669"/>
    <property type="project" value="TreeGrafter"/>
</dbReference>
<evidence type="ECO:0000256" key="2">
    <source>
        <dbReference type="SAM" id="SignalP"/>
    </source>
</evidence>
<evidence type="ECO:0000256" key="1">
    <source>
        <dbReference type="ARBA" id="ARBA00023157"/>
    </source>
</evidence>
<name>A0A8D9E6M7_9HEMI</name>
<keyword evidence="1" id="KW-1015">Disulfide bond</keyword>
<reference evidence="3" key="1">
    <citation type="submission" date="2021-05" db="EMBL/GenBank/DDBJ databases">
        <authorList>
            <person name="Alioto T."/>
            <person name="Alioto T."/>
            <person name="Gomez Garrido J."/>
        </authorList>
    </citation>
    <scope>NUCLEOTIDE SEQUENCE</scope>
</reference>